<comment type="caution">
    <text evidence="3">The sequence shown here is derived from an EMBL/GenBank/DDBJ whole genome shotgun (WGS) entry which is preliminary data.</text>
</comment>
<name>A0AAE2V7V0_9BACT</name>
<dbReference type="EMBL" id="JAENIG010000003">
    <property type="protein sequence ID" value="MBK1854457.1"/>
    <property type="molecule type" value="Genomic_DNA"/>
</dbReference>
<sequence>MKYMLSALILSSLALQADNESEDYLNFVIQIQNDTYQTTHKMDDLAPSGSATALKGVETSSTFQLWTINRDTGAEYLLDEKIVSAYHPTAEIAITTNDPYTGVPRTRVDQPFKVSYTMEGLVTDDEAPAAAKSATLTHLAVTYDNINDDSSAFLNIDSNQSYSYGLGKGLGLLKKKDDDDDDDEEEEEEKDDDDTGGLLGLVGDILDGLFGDYEGFGDGGFGWSPFSGIDYNFTPLVVVAMPSESLTKNGTTTVSQYTSLQADDLTKAAGEEEFTILALPEDGEDAAMLATAKVQVWPIASGEMSGFTPGQHYTKLPDIKIDLQDLYPSSSTYVRAYKGNPTSNPSNPIIINSSYIVLDGLVPIDRDYVITELDTFITEPGSYTLELLHETPFGIDILGQVSGLVKKSGLRVIGNLNTSE</sequence>
<dbReference type="AlphaFoldDB" id="A0AAE2V7V0"/>
<feature type="chain" id="PRO_5042157774" evidence="2">
    <location>
        <begin position="18"/>
        <end position="420"/>
    </location>
</feature>
<feature type="signal peptide" evidence="2">
    <location>
        <begin position="1"/>
        <end position="17"/>
    </location>
</feature>
<evidence type="ECO:0000313" key="3">
    <source>
        <dbReference type="EMBL" id="MBK1854457.1"/>
    </source>
</evidence>
<feature type="compositionally biased region" description="Acidic residues" evidence="1">
    <location>
        <begin position="178"/>
        <end position="195"/>
    </location>
</feature>
<keyword evidence="4" id="KW-1185">Reference proteome</keyword>
<evidence type="ECO:0000256" key="1">
    <source>
        <dbReference type="SAM" id="MobiDB-lite"/>
    </source>
</evidence>
<evidence type="ECO:0000313" key="4">
    <source>
        <dbReference type="Proteomes" id="UP000634206"/>
    </source>
</evidence>
<dbReference type="RefSeq" id="WP_309489065.1">
    <property type="nucleotide sequence ID" value="NZ_JAENIG010000003.1"/>
</dbReference>
<feature type="region of interest" description="Disordered" evidence="1">
    <location>
        <begin position="174"/>
        <end position="198"/>
    </location>
</feature>
<proteinExistence type="predicted"/>
<keyword evidence="2" id="KW-0732">Signal</keyword>
<gene>
    <name evidence="3" type="ORF">JIN83_05775</name>
</gene>
<organism evidence="3 4">
    <name type="scientific">Oceaniferula flava</name>
    <dbReference type="NCBI Taxonomy" id="2800421"/>
    <lineage>
        <taxon>Bacteria</taxon>
        <taxon>Pseudomonadati</taxon>
        <taxon>Verrucomicrobiota</taxon>
        <taxon>Verrucomicrobiia</taxon>
        <taxon>Verrucomicrobiales</taxon>
        <taxon>Verrucomicrobiaceae</taxon>
        <taxon>Oceaniferula</taxon>
    </lineage>
</organism>
<protein>
    <submittedName>
        <fullName evidence="3">Uncharacterized protein</fullName>
    </submittedName>
</protein>
<evidence type="ECO:0000256" key="2">
    <source>
        <dbReference type="SAM" id="SignalP"/>
    </source>
</evidence>
<reference evidence="3" key="1">
    <citation type="submission" date="2021-01" db="EMBL/GenBank/DDBJ databases">
        <title>Modified the classification status of verrucomicrobia.</title>
        <authorList>
            <person name="Feng X."/>
        </authorList>
    </citation>
    <scope>NUCLEOTIDE SEQUENCE</scope>
    <source>
        <strain evidence="3">5K15</strain>
    </source>
</reference>
<accession>A0AAE2V7V0</accession>
<dbReference type="Proteomes" id="UP000634206">
    <property type="component" value="Unassembled WGS sequence"/>
</dbReference>